<evidence type="ECO:0000259" key="5">
    <source>
        <dbReference type="Pfam" id="PF02365"/>
    </source>
</evidence>
<dbReference type="AlphaFoldDB" id="A0ABD2YSP3"/>
<reference evidence="6 7" key="1">
    <citation type="submission" date="2024-11" db="EMBL/GenBank/DDBJ databases">
        <title>A near-complete genome assembly of Cinchona calisaya.</title>
        <authorList>
            <person name="Lian D.C."/>
            <person name="Zhao X.W."/>
            <person name="Wei L."/>
        </authorList>
    </citation>
    <scope>NUCLEOTIDE SEQUENCE [LARGE SCALE GENOMIC DNA]</scope>
    <source>
        <tissue evidence="6">Nenye</tissue>
    </source>
</reference>
<feature type="domain" description="NAC" evidence="5">
    <location>
        <begin position="8"/>
        <end position="91"/>
    </location>
</feature>
<keyword evidence="4" id="KW-0539">Nucleus</keyword>
<comment type="caution">
    <text evidence="6">The sequence shown here is derived from an EMBL/GenBank/DDBJ whole genome shotgun (WGS) entry which is preliminary data.</text>
</comment>
<dbReference type="InterPro" id="IPR036093">
    <property type="entry name" value="NAC_dom_sf"/>
</dbReference>
<name>A0ABD2YSP3_9GENT</name>
<organism evidence="6 7">
    <name type="scientific">Cinchona calisaya</name>
    <dbReference type="NCBI Taxonomy" id="153742"/>
    <lineage>
        <taxon>Eukaryota</taxon>
        <taxon>Viridiplantae</taxon>
        <taxon>Streptophyta</taxon>
        <taxon>Embryophyta</taxon>
        <taxon>Tracheophyta</taxon>
        <taxon>Spermatophyta</taxon>
        <taxon>Magnoliopsida</taxon>
        <taxon>eudicotyledons</taxon>
        <taxon>Gunneridae</taxon>
        <taxon>Pentapetalae</taxon>
        <taxon>asterids</taxon>
        <taxon>lamiids</taxon>
        <taxon>Gentianales</taxon>
        <taxon>Rubiaceae</taxon>
        <taxon>Cinchonoideae</taxon>
        <taxon>Cinchoneae</taxon>
        <taxon>Cinchona</taxon>
    </lineage>
</organism>
<sequence>MKPLRKYPPEYKFAPSEQDLLFYLPRKVNNAENDDEEKVPLKFVDIYEITDPGLLFEDTEEDLVYIFTQFRRVSQDGTGKSFEKNKKKLGYNMKEITLDDSIPRDAKFKDYVVCRIKRKSKKKEESTEETLTRRNIRRRSCIGYT</sequence>
<dbReference type="Proteomes" id="UP001630127">
    <property type="component" value="Unassembled WGS sequence"/>
</dbReference>
<gene>
    <name evidence="6" type="ORF">ACH5RR_029797</name>
</gene>
<dbReference type="EMBL" id="JBJUIK010000012">
    <property type="protein sequence ID" value="KAL3510396.1"/>
    <property type="molecule type" value="Genomic_DNA"/>
</dbReference>
<keyword evidence="3" id="KW-0804">Transcription</keyword>
<evidence type="ECO:0000313" key="7">
    <source>
        <dbReference type="Proteomes" id="UP001630127"/>
    </source>
</evidence>
<proteinExistence type="predicted"/>
<accession>A0ABD2YSP3</accession>
<evidence type="ECO:0000256" key="4">
    <source>
        <dbReference type="ARBA" id="ARBA00023242"/>
    </source>
</evidence>
<keyword evidence="7" id="KW-1185">Reference proteome</keyword>
<keyword evidence="2" id="KW-0238">DNA-binding</keyword>
<protein>
    <recommendedName>
        <fullName evidence="5">NAC domain-containing protein</fullName>
    </recommendedName>
</protein>
<evidence type="ECO:0000256" key="1">
    <source>
        <dbReference type="ARBA" id="ARBA00023015"/>
    </source>
</evidence>
<dbReference type="SUPFAM" id="SSF101941">
    <property type="entry name" value="NAC domain"/>
    <property type="match status" value="1"/>
</dbReference>
<dbReference type="Pfam" id="PF02365">
    <property type="entry name" value="NAM"/>
    <property type="match status" value="1"/>
</dbReference>
<dbReference type="InterPro" id="IPR003441">
    <property type="entry name" value="NAC-dom"/>
</dbReference>
<evidence type="ECO:0000313" key="6">
    <source>
        <dbReference type="EMBL" id="KAL3510396.1"/>
    </source>
</evidence>
<dbReference type="GO" id="GO:0003677">
    <property type="term" value="F:DNA binding"/>
    <property type="evidence" value="ECO:0007669"/>
    <property type="project" value="UniProtKB-KW"/>
</dbReference>
<keyword evidence="1" id="KW-0805">Transcription regulation</keyword>
<evidence type="ECO:0000256" key="3">
    <source>
        <dbReference type="ARBA" id="ARBA00023163"/>
    </source>
</evidence>
<evidence type="ECO:0000256" key="2">
    <source>
        <dbReference type="ARBA" id="ARBA00023125"/>
    </source>
</evidence>